<protein>
    <submittedName>
        <fullName evidence="1">Uncharacterized protein</fullName>
    </submittedName>
</protein>
<dbReference type="OrthoDB" id="9805774at2"/>
<reference evidence="1 2" key="1">
    <citation type="submission" date="2015-07" db="EMBL/GenBank/DDBJ databases">
        <title>Whole genome sequence of Thermanaerothrix daxensis DSM 23592.</title>
        <authorList>
            <person name="Hemp J."/>
            <person name="Ward L.M."/>
            <person name="Pace L.A."/>
            <person name="Fischer W.W."/>
        </authorList>
    </citation>
    <scope>NUCLEOTIDE SEQUENCE [LARGE SCALE GENOMIC DNA]</scope>
    <source>
        <strain evidence="1 2">GNS-1</strain>
    </source>
</reference>
<evidence type="ECO:0000313" key="2">
    <source>
        <dbReference type="Proteomes" id="UP000050544"/>
    </source>
</evidence>
<proteinExistence type="predicted"/>
<dbReference type="EMBL" id="LGKO01000002">
    <property type="protein sequence ID" value="KPL84068.1"/>
    <property type="molecule type" value="Genomic_DNA"/>
</dbReference>
<evidence type="ECO:0000313" key="1">
    <source>
        <dbReference type="EMBL" id="KPL84068.1"/>
    </source>
</evidence>
<name>A0A0P6XKW2_9CHLR</name>
<keyword evidence="2" id="KW-1185">Reference proteome</keyword>
<comment type="caution">
    <text evidence="1">The sequence shown here is derived from an EMBL/GenBank/DDBJ whole genome shotgun (WGS) entry which is preliminary data.</text>
</comment>
<dbReference type="Proteomes" id="UP000050544">
    <property type="component" value="Unassembled WGS sequence"/>
</dbReference>
<accession>A0A0P6XKW2</accession>
<organism evidence="1 2">
    <name type="scientific">Thermanaerothrix daxensis</name>
    <dbReference type="NCBI Taxonomy" id="869279"/>
    <lineage>
        <taxon>Bacteria</taxon>
        <taxon>Bacillati</taxon>
        <taxon>Chloroflexota</taxon>
        <taxon>Anaerolineae</taxon>
        <taxon>Anaerolineales</taxon>
        <taxon>Anaerolineaceae</taxon>
        <taxon>Thermanaerothrix</taxon>
    </lineage>
</organism>
<dbReference type="STRING" id="869279.SE15_02480"/>
<dbReference type="RefSeq" id="WP_054520513.1">
    <property type="nucleotide sequence ID" value="NZ_LGKO01000002.1"/>
</dbReference>
<sequence>MFEILTQLNTFRIDYFADPRFPLPEGVGLYVSGTLHPRQPYSREAKQALMVGLCLILRAWPVNHLAVVYVDVTPRQTELPPAYTQMKQDLARGFIQRILVANPRFFRDRTALLEDWQAFQRRHAHIEWYVPAHNLAQVLLFS</sequence>
<gene>
    <name evidence="1" type="ORF">SE15_02480</name>
</gene>
<dbReference type="AlphaFoldDB" id="A0A0P6XKW2"/>